<protein>
    <submittedName>
        <fullName evidence="3">Uncharacterized protein</fullName>
    </submittedName>
</protein>
<comment type="caution">
    <text evidence="3">The sequence shown here is derived from an EMBL/GenBank/DDBJ whole genome shotgun (WGS) entry which is preliminary data.</text>
</comment>
<evidence type="ECO:0000256" key="1">
    <source>
        <dbReference type="SAM" id="MobiDB-lite"/>
    </source>
</evidence>
<sequence>MPRDNGKTCPCGCGAADMSQRQIRRHLREQTTQSVRVAQQQNYAEQRRRLLRLEVQELGAVEPGNRGRGPASDEEDSRSDRMEEGFDNDAPAGTRSNTPMLNDEELESEMDSDSDDAGDPYGTRLDELFWEESDEGRRAPWLQGLSPLDCLREVFDLDAAKRGHKLTEDDMKAIRAHNYKVDTDLAVACFPGARRPSIATTPANADLLPLRSCPSEI</sequence>
<evidence type="ECO:0000313" key="3">
    <source>
        <dbReference type="EMBL" id="KAK7014529.1"/>
    </source>
</evidence>
<proteinExistence type="predicted"/>
<accession>A0AAW0ANH5</accession>
<organism evidence="3 4">
    <name type="scientific">Favolaschia claudopus</name>
    <dbReference type="NCBI Taxonomy" id="2862362"/>
    <lineage>
        <taxon>Eukaryota</taxon>
        <taxon>Fungi</taxon>
        <taxon>Dikarya</taxon>
        <taxon>Basidiomycota</taxon>
        <taxon>Agaricomycotina</taxon>
        <taxon>Agaricomycetes</taxon>
        <taxon>Agaricomycetidae</taxon>
        <taxon>Agaricales</taxon>
        <taxon>Marasmiineae</taxon>
        <taxon>Mycenaceae</taxon>
        <taxon>Favolaschia</taxon>
    </lineage>
</organism>
<dbReference type="EMBL" id="JAWWNJ010000056">
    <property type="protein sequence ID" value="KAK7014528.1"/>
    <property type="molecule type" value="Genomic_DNA"/>
</dbReference>
<dbReference type="EMBL" id="JAWWNJ010000056">
    <property type="protein sequence ID" value="KAK7014529.1"/>
    <property type="molecule type" value="Genomic_DNA"/>
</dbReference>
<dbReference type="AlphaFoldDB" id="A0AAW0ANH5"/>
<evidence type="ECO:0000313" key="2">
    <source>
        <dbReference type="EMBL" id="KAK7014528.1"/>
    </source>
</evidence>
<name>A0AAW0ANH5_9AGAR</name>
<dbReference type="Proteomes" id="UP001362999">
    <property type="component" value="Unassembled WGS sequence"/>
</dbReference>
<evidence type="ECO:0000313" key="4">
    <source>
        <dbReference type="Proteomes" id="UP001362999"/>
    </source>
</evidence>
<reference evidence="3 4" key="1">
    <citation type="journal article" date="2024" name="J Genomics">
        <title>Draft genome sequencing and assembly of Favolaschia claudopus CIRM-BRFM 2984 isolated from oak limbs.</title>
        <authorList>
            <person name="Navarro D."/>
            <person name="Drula E."/>
            <person name="Chaduli D."/>
            <person name="Cazenave R."/>
            <person name="Ahrendt S."/>
            <person name="Wang J."/>
            <person name="Lipzen A."/>
            <person name="Daum C."/>
            <person name="Barry K."/>
            <person name="Grigoriev I.V."/>
            <person name="Favel A."/>
            <person name="Rosso M.N."/>
            <person name="Martin F."/>
        </authorList>
    </citation>
    <scope>NUCLEOTIDE SEQUENCE [LARGE SCALE GENOMIC DNA]</scope>
    <source>
        <strain evidence="3 4">CIRM-BRFM 2984</strain>
    </source>
</reference>
<gene>
    <name evidence="2" type="ORF">R3P38DRAFT_2787382</name>
    <name evidence="3" type="ORF">R3P38DRAFT_2787383</name>
</gene>
<keyword evidence="4" id="KW-1185">Reference proteome</keyword>
<feature type="region of interest" description="Disordered" evidence="1">
    <location>
        <begin position="55"/>
        <end position="100"/>
    </location>
</feature>